<dbReference type="InterPro" id="IPR021109">
    <property type="entry name" value="Peptidase_aspartic_dom_sf"/>
</dbReference>
<evidence type="ECO:0000313" key="5">
    <source>
        <dbReference type="EMBL" id="UYV69037.1"/>
    </source>
</evidence>
<dbReference type="SUPFAM" id="SSF56672">
    <property type="entry name" value="DNA/RNA polymerases"/>
    <property type="match status" value="3"/>
</dbReference>
<feature type="domain" description="CCHC-type" evidence="3">
    <location>
        <begin position="1980"/>
        <end position="1995"/>
    </location>
</feature>
<feature type="region of interest" description="Disordered" evidence="2">
    <location>
        <begin position="4122"/>
        <end position="4143"/>
    </location>
</feature>
<dbReference type="InterPro" id="IPR000477">
    <property type="entry name" value="RT_dom"/>
</dbReference>
<dbReference type="SUPFAM" id="SSF56219">
    <property type="entry name" value="DNase I-like"/>
    <property type="match status" value="2"/>
</dbReference>
<reference evidence="5 6" key="1">
    <citation type="submission" date="2022-01" db="EMBL/GenBank/DDBJ databases">
        <title>A chromosomal length assembly of Cordylochernes scorpioides.</title>
        <authorList>
            <person name="Zeh D."/>
            <person name="Zeh J."/>
        </authorList>
    </citation>
    <scope>NUCLEOTIDE SEQUENCE [LARGE SCALE GENOMIC DNA]</scope>
    <source>
        <strain evidence="5">IN4F17</strain>
        <tissue evidence="5">Whole Body</tissue>
    </source>
</reference>
<dbReference type="InterPro" id="IPR001969">
    <property type="entry name" value="Aspartic_peptidase_AS"/>
</dbReference>
<name>A0ABY6KKW5_9ARAC</name>
<dbReference type="EMBL" id="CP092868">
    <property type="protein sequence ID" value="UYV69037.1"/>
    <property type="molecule type" value="Genomic_DNA"/>
</dbReference>
<dbReference type="Proteomes" id="UP001235939">
    <property type="component" value="Chromosome 06"/>
</dbReference>
<evidence type="ECO:0000259" key="4">
    <source>
        <dbReference type="PROSITE" id="PS50878"/>
    </source>
</evidence>
<protein>
    <recommendedName>
        <fullName evidence="7">CCHC-type domain-containing protein</fullName>
    </recommendedName>
</protein>
<dbReference type="CDD" id="cd01644">
    <property type="entry name" value="RT_pepA17"/>
    <property type="match status" value="1"/>
</dbReference>
<dbReference type="PANTHER" id="PTHR47331:SF5">
    <property type="entry name" value="RIBONUCLEASE H"/>
    <property type="match status" value="1"/>
</dbReference>
<dbReference type="InterPro" id="IPR040676">
    <property type="entry name" value="DUF5641"/>
</dbReference>
<dbReference type="InterPro" id="IPR036691">
    <property type="entry name" value="Endo/exonu/phosph_ase_sf"/>
</dbReference>
<dbReference type="Gene3D" id="2.40.70.10">
    <property type="entry name" value="Acid Proteases"/>
    <property type="match status" value="1"/>
</dbReference>
<feature type="region of interest" description="Disordered" evidence="2">
    <location>
        <begin position="3351"/>
        <end position="3402"/>
    </location>
</feature>
<dbReference type="PANTHER" id="PTHR47331">
    <property type="entry name" value="PHD-TYPE DOMAIN-CONTAINING PROTEIN"/>
    <property type="match status" value="1"/>
</dbReference>
<dbReference type="SMART" id="SM00343">
    <property type="entry name" value="ZnF_C2HC"/>
    <property type="match status" value="4"/>
</dbReference>
<evidence type="ECO:0000256" key="2">
    <source>
        <dbReference type="SAM" id="MobiDB-lite"/>
    </source>
</evidence>
<dbReference type="InterPro" id="IPR008042">
    <property type="entry name" value="Retrotrans_Pao"/>
</dbReference>
<feature type="compositionally biased region" description="Polar residues" evidence="2">
    <location>
        <begin position="3376"/>
        <end position="3388"/>
    </location>
</feature>
<feature type="region of interest" description="Disordered" evidence="2">
    <location>
        <begin position="1753"/>
        <end position="1802"/>
    </location>
</feature>
<dbReference type="SUPFAM" id="SSF50630">
    <property type="entry name" value="Acid proteases"/>
    <property type="match status" value="1"/>
</dbReference>
<dbReference type="PROSITE" id="PS00141">
    <property type="entry name" value="ASP_PROTEASE"/>
    <property type="match status" value="1"/>
</dbReference>
<feature type="compositionally biased region" description="Polar residues" evidence="2">
    <location>
        <begin position="1400"/>
        <end position="1427"/>
    </location>
</feature>
<evidence type="ECO:0000313" key="6">
    <source>
        <dbReference type="Proteomes" id="UP001235939"/>
    </source>
</evidence>
<dbReference type="PROSITE" id="PS50158">
    <property type="entry name" value="ZF_CCHC"/>
    <property type="match status" value="3"/>
</dbReference>
<accession>A0ABY6KKW5</accession>
<feature type="compositionally biased region" description="Pro residues" evidence="2">
    <location>
        <begin position="2014"/>
        <end position="2034"/>
    </location>
</feature>
<feature type="region of interest" description="Disordered" evidence="2">
    <location>
        <begin position="3593"/>
        <end position="3648"/>
    </location>
</feature>
<feature type="domain" description="Reverse transcriptase" evidence="4">
    <location>
        <begin position="2548"/>
        <end position="2808"/>
    </location>
</feature>
<keyword evidence="1" id="KW-0479">Metal-binding</keyword>
<dbReference type="Pfam" id="PF00078">
    <property type="entry name" value="RVT_1"/>
    <property type="match status" value="2"/>
</dbReference>
<evidence type="ECO:0000259" key="3">
    <source>
        <dbReference type="PROSITE" id="PS50158"/>
    </source>
</evidence>
<feature type="domain" description="CCHC-type" evidence="3">
    <location>
        <begin position="240"/>
        <end position="254"/>
    </location>
</feature>
<proteinExistence type="predicted"/>
<feature type="region of interest" description="Disordered" evidence="2">
    <location>
        <begin position="1273"/>
        <end position="1434"/>
    </location>
</feature>
<feature type="domain" description="CCHC-type" evidence="3">
    <location>
        <begin position="1262"/>
        <end position="1278"/>
    </location>
</feature>
<feature type="domain" description="Reverse transcriptase" evidence="4">
    <location>
        <begin position="4189"/>
        <end position="4452"/>
    </location>
</feature>
<feature type="compositionally biased region" description="Low complexity" evidence="2">
    <location>
        <begin position="1297"/>
        <end position="1312"/>
    </location>
</feature>
<keyword evidence="1" id="KW-0862">Zinc</keyword>
<feature type="compositionally biased region" description="Low complexity" evidence="2">
    <location>
        <begin position="3606"/>
        <end position="3625"/>
    </location>
</feature>
<evidence type="ECO:0008006" key="7">
    <source>
        <dbReference type="Google" id="ProtNLM"/>
    </source>
</evidence>
<keyword evidence="1" id="KW-0863">Zinc-finger</keyword>
<organism evidence="5 6">
    <name type="scientific">Cordylochernes scorpioides</name>
    <dbReference type="NCBI Taxonomy" id="51811"/>
    <lineage>
        <taxon>Eukaryota</taxon>
        <taxon>Metazoa</taxon>
        <taxon>Ecdysozoa</taxon>
        <taxon>Arthropoda</taxon>
        <taxon>Chelicerata</taxon>
        <taxon>Arachnida</taxon>
        <taxon>Pseudoscorpiones</taxon>
        <taxon>Cheliferoidea</taxon>
        <taxon>Chernetidae</taxon>
        <taxon>Cordylochernes</taxon>
    </lineage>
</organism>
<dbReference type="InterPro" id="IPR043502">
    <property type="entry name" value="DNA/RNA_pol_sf"/>
</dbReference>
<feature type="region of interest" description="Disordered" evidence="2">
    <location>
        <begin position="3316"/>
        <end position="3336"/>
    </location>
</feature>
<feature type="compositionally biased region" description="Low complexity" evidence="2">
    <location>
        <begin position="1322"/>
        <end position="1338"/>
    </location>
</feature>
<dbReference type="CDD" id="cd01650">
    <property type="entry name" value="RT_nLTR_like"/>
    <property type="match status" value="2"/>
</dbReference>
<feature type="compositionally biased region" description="Low complexity" evidence="2">
    <location>
        <begin position="3318"/>
        <end position="3335"/>
    </location>
</feature>
<feature type="compositionally biased region" description="Low complexity" evidence="2">
    <location>
        <begin position="2064"/>
        <end position="2078"/>
    </location>
</feature>
<dbReference type="CDD" id="cd00303">
    <property type="entry name" value="retropepsin_like"/>
    <property type="match status" value="1"/>
</dbReference>
<dbReference type="Pfam" id="PF18701">
    <property type="entry name" value="DUF5641"/>
    <property type="match status" value="1"/>
</dbReference>
<feature type="region of interest" description="Disordered" evidence="2">
    <location>
        <begin position="1995"/>
        <end position="2085"/>
    </location>
</feature>
<keyword evidence="6" id="KW-1185">Reference proteome</keyword>
<feature type="compositionally biased region" description="Polar residues" evidence="2">
    <location>
        <begin position="1785"/>
        <end position="1794"/>
    </location>
</feature>
<dbReference type="Pfam" id="PF05380">
    <property type="entry name" value="Peptidase_A17"/>
    <property type="match status" value="1"/>
</dbReference>
<feature type="region of interest" description="Disordered" evidence="2">
    <location>
        <begin position="1648"/>
        <end position="1684"/>
    </location>
</feature>
<sequence length="4897" mass="537629">MSRDERILQRKLSCQIRRIDGFIETVDSIIEAVDIDKESEAYDSSMNKIGSLRVKIENKRKLKDKLADIKPNGSQANIKLPQFDLPIYDGDMGTWINFKELFLTTIDAHPGHKKLGETLELKRNQLVDVILVHFLQQKLSENLRLDWELSVDNTLPSYDKFIAFISRHARSMSCAVRECSKKEETTGSRFPKCQSYGMLIESSDTCILCKSKHHPLYMCNLFCKMPLKEKLNVVKSHKLCFNCLRKGHFSWNCRLNQRCKECKGKHHTMIHYDKPSTEGASAQVENTTPKEHESAINLTNTQQANCNDSHVLLATAGIKIKNGLGKLCTCRALLDSGSQVTMITKGCCERLGLVQRKSDRMIIGVGNTPVQHSSSTVSVTFCPLNNSEEFSVEAVVTGVLTSEIPNFRLKDPNWPTLKNLKLADPEFYIQAPIDMILGADIYTELMLNGPISLGEGLPMAINTRLGWVLLGKLMGTSESNTEVCNLSLQSEPELEIVMKRFWETESVPSPDLCTQDEDCESLFSNNHGRDSHGRYWVKLPFRQHRPLLGESREKALRRFLLLERKLCKNVKLYDQYRGFMKEYEHLNHMERVPIAEVKRELCRCYYMPHHPVIREQSTTTKMRVVFDASAKSENNVSLNQFLHKGPKIQQDVFFILLRFRTYPVAITADIEKMYRQIRIHPEDADYQRILWRPSPEEPVVDYRLLTVTYGTTSAPFLAMRTLQQLAEDEGQNYPEASRVTLNDFYVDDLLTGAQTIAETKELIDQLKDLMKKGGFHLRKWNSNCHEIVSHVEEMNEEKKINLEKGAISKILGIVWDHVQDTFRVNITLPEEVVTKRDLLSNIARIFDPIGFLSPTTVALKIIMQELWRGGTGWDEHIPNDIKEKWNNFRAELLKLEDLSIPRYVWACEKDRDVHLHGFCDASSVAYSAVCYLRTVSLDGQVHISMLAAKTRVAPYSQISLSWIKSDPNRWKTFIHNRVVKIQQLSDRNSWRHVSGKDNPADCASRGIMPAALSGHTLWWQGPTWLKDNNFVQNQDNCYGLECHEEEKVALACQSRVSVCPEIVTKYSTFIKTRRIIAWCLRFITNCQVEACLNSRPWTREYINSLQQRNKWRLSQDNLKPNQLVLIKEDNLPPLQWRLARILEVHPGSDQKVRVAQVRAATGIYLRPITKLAPLPFKSEPGFSGRGEYVPALNMQNCALSRYGRITSIAPKQLRVGEFDFTDGRREAFILLHDGITLDKLPTRFEVKINGEPWPAFLSYGIKCSRCNGQGHRRANCPQLHGRPTTARRASPPPSTGLPPSTAPGLPRQSSAAPPAPAPPSPSNRASGAPSESCAASPPSAVPGPSTPAPPASPTQAVTPAPPPMTPSTVDPMGPRSAASRPELTPPAQPDLVAPPCLLPTQETIGPASSTTDVEMTPADKNTASSGSSKRKNTRDDLVVYLKKKKKKNPSVSFAGTDALGLGREEVLDLLSSKTKAQRQGPLLSPLQSNALSGLIDNILDLKPGGQSNLYKILRQVKAELRTSPAAVSKTDKDRKKWLLDTFKDLNHRTILRPILEWTNEESIIDAVLRSEDAWNLFHNIPRKQRNILADFLDIVIGRARGGDQITLNGLFDFKAAFFEDDELTILTSAKSRIYRYFVRVELGEDIESSPGGGHYREEPSRSAEQVPERPSTGSQPGEELSPKKGIIENSSLEFSMEYRTHASPPAREVLGTLAAARGDVTAPPTAASSSENLADPASLNWADSEMAEVDANDDYTVVKSKKRRLSSTPEHAAKQASRPAEKRGPQQQKRTTGPRSMPPQEIKATRANIADARARQANTNHENYVFVELCPDIPDYSYLKAMSTLLGGPKSITQFHRMNGHFIVGLADKELANRLVADGLEIEGTSLRVFPFRKRAERIVVANLPGFVEDSTIVTALSQFGNVTSIAPILVKMGEFTFTDGRREAFILLREGVRLETLPTRLTIHSKGDTLSAFLSFGIKCSKCGKQGHRRANCPALARQGNGSPRQAASPTDARPPLPPPQRPRKPAPAPATPASPVQPAKTSAEAQAIPSAHQPAEQMDLTHPAPAAHPAPLAALRPPEPRIPPLDQEISVEKLSSPPATPARGKAALEQLLEHLGKSPNPSIDWDKLPDLNCEEAQKLLTSETTMKRRAPTLTKEQFTALEKLHETIKALCPDSNSTIRKTLQKTRKETNAFHPGSGQDLCLGYSAVVLAHPVAISGSGLACVFGPGVAVLQQRILWPGHIALATIDVLGEEMTAIAVHLAHEPRERNRQLELLAATAAQEEEGACWIIGDFNIRDRGPSSSSSSDALAALLDLAALVDVATQFDAAHLPTRVSMHGDQVESNRLDRILVPAGVLDRVSIYATSHYHLSDHRLVLLQAGLLAEARSLHDPRHAANDSYVYRARRYIAAQLEASSIRADYPSLPDLARAIRLRRPVSVIRDEQNNIIEGPELRRRAFATFQPRFARPTSDPAAGAAFIASSAPTTTRELSEEDPLHRPDISPSEIANAIEHLPRGKAPGWDGLPCELLIAFSEDFFAEALARVFAASRLRGALPPSTRRSSICLVPKARGGRGLDGYRPVALPSADYRVLAAILHRRLKPNLRTLVPECQTYAVPGRSPSWNIAMVTVAIEEATALGSPLAVMGVDLESAFDSLDRGFLESLLTSLRLPPAFMAWINILYAGADATIRVGGFHTTAFPLLNGLRQGCAVSAALFSIATGPLLRRLELTLGVGNVIAYADDIILLFHRDGDFERVATVFEDYRQASGIGVNLGKSAGLWCGAWRNRGDSPLGASWSTTSIRVLGLDIAPRSTVIHREQHLLALLETACRKWTPFTRGLSLVGRARAANTLVGSVIQHHLHGYLPSPPTIAKLQARLARFVWGQDHTAWLPADVMARPVAIGGLGLLDLATQLQLACLKGVQVALRGGRNAFSWLVGGNSGEAWIHPPPDGTRLQPRRLRLLKLWEEASNILGLNHRAVPTAQLLDLPIIGGCRFLRPPDFLAPARWRGARVRDLIVEENLIARPTRSALADAATLGAFCRRLTSENAVGFGAESTPSSSSLAAAVVLRGTATPFLNGLTTRSARRALDRPRLAATPISRFLARWTPTINPPSRIDWASLRRCAYSGHEADAALKLALHALPHPAHPASVGPSCPACGSIDRSLSHRYWCCPSIRPLIREAFNIIGRPPDLQAWIFGGSGLEDDALSILASAKLRIYRCFVQVGLGEAVEDPLIAWSRTLQRRGLLPLSLFVVLAESPGCAVKVPERPSILLPTGEELSPKDINMKKTIEISSNNQKDANPPAGDMHVNPAAARGDVTAPKTAATTSATPASPASLNWADSEMAEVDDNEGFIAVKGKKRRLGSTSPEHAARQPNKPGNQRSSQQQKRPTGPRAVPPKEIKATRANIADARARQATTNHENYIFVELCPDIPDYSYLRAIGDLVGGPKGITHFGRMNGHYIVGLASKNLASRLVEEGLNIEGTLLKVFPFRKRAERIIVANLPGFVEDATIVQALRKYGDITSIAPIMIKMGEFAFSDGRREAFILLHQGVRLETLPARLTIESKGDTLSAFLSFGIKCSKCGRQGYRRASCPSLARQGNGGPGQAASPIDARSPPPSSSSSSAAKEAGTGARNTGVPCPTGENINRPAHAALPAPLAVPRPLEPRISPLDHEMSVEKLTSPPSTPARGKAALEQLLEHLRKSPNISIDWDKLPDLNREEAQKLLTSETTMKRRASTLTPAQVKALNKLHDTIKPLCPDSNSTIRKTLQKTRKETNAFHLGSGQDLCLGYSAVVLAHPVAISGSGLACVFGPGVAVLHQRILWPGHIALATIDVRGEEMTAIAVHLAHEPRERNRQLELLAATAAQEEEGACWIIGDFNIRDRGPSSSSSSDALAALLDLAALVDVATQFDAAHLPTRVAMHGDQVESNRLDRILVPAGVLDRASIYATSHYHLSDHRLVLLQVGPPTTAVSSPTQPRLAAMLRSGLALEHLAGYIRELEEDTAHDDDDGTFWDRWTSIKAGLLAEARSLHDPRHAASDSYVYRARRYIAAQLEASSIRADYPSLPDLARAIRLRRPVSVIRDEEDNVIEGPELRRRAFATFQPRFARPTSDPAAGAAFIASSAPTTTTRELSEEDPLHRPDISPSEIAHAIEHLPRGKAPGWDGLPCELLVAFNEDFFAEALARVFAASRLRGALPPSTRRSSICLVPKARGGRGLDGYRPVALPSADYRVLAAILHRRLKPHLRTLRTLVPECQTYAVPGRSPSWNIAMVTDAIEEATALGSPLAVMGVDLESAFDSLDRGFLESLLTSLRLPPAFMAWINILYAGADATIRAGGFHTTAFPLLNGLRQGCAVSAALFSIATGPLLRRLELTLGVGNVIAYADDIVLLFHRDGDFERVATVFEEYKQASGVGVNLRKSAGLWCGAWRNRGDSPLGASWSTTSIRVLGLDIAPRSTVAHREQHLLALLENACRKWTPFTRGLSLVGRARAANTLVGSVIQHHLHGYLPSPPTIAKLQARLARFVWGQDHTAWLPADVMARPVAIGGLGLLDLATQLQLACLKGVQVALRGGRNAFSWLVESGEAWIHPPPDGTRLQPRRLRLLKLWEEASNILGLNHRAVPTAQLLDLNIIGGCRFLRPPDLLAPARWRGARVRDLLAEGHLTARPTRSALADAAALGAFCRRLTSENAVGFGAESAPSSSSLAAAVVLRGTATPFLNGLTTRSARRALDRPRLAATPISRFTSRWSPTIGPLPSRIDWASLRRCAYSGHEADAALKLALHALPHPAHPASVGPSCPACGSIDRSLGHRYWCCRSIRPLIREAFNIIGRPPDLQAWIFGGSGLEDDALSILASVKLRIYRYFVQVGLGEAVEDPLIAWSRTLQRRGFLPPSPITIL</sequence>
<evidence type="ECO:0000256" key="1">
    <source>
        <dbReference type="PROSITE-ProRule" id="PRU00047"/>
    </source>
</evidence>
<gene>
    <name evidence="5" type="ORF">LAZ67_6002139</name>
</gene>
<feature type="compositionally biased region" description="Pro residues" evidence="2">
    <location>
        <begin position="1339"/>
        <end position="1352"/>
    </location>
</feature>
<dbReference type="Gene3D" id="3.60.10.10">
    <property type="entry name" value="Endonuclease/exonuclease/phosphatase"/>
    <property type="match status" value="2"/>
</dbReference>
<dbReference type="InterPro" id="IPR001878">
    <property type="entry name" value="Znf_CCHC"/>
</dbReference>
<dbReference type="PROSITE" id="PS50878">
    <property type="entry name" value="RT_POL"/>
    <property type="match status" value="2"/>
</dbReference>